<keyword evidence="3" id="KW-1185">Reference proteome</keyword>
<proteinExistence type="predicted"/>
<evidence type="ECO:0000256" key="1">
    <source>
        <dbReference type="SAM" id="SignalP"/>
    </source>
</evidence>
<feature type="signal peptide" evidence="1">
    <location>
        <begin position="1"/>
        <end position="26"/>
    </location>
</feature>
<dbReference type="EMBL" id="JACTNZ010000009">
    <property type="protein sequence ID" value="KAG5532635.1"/>
    <property type="molecule type" value="Genomic_DNA"/>
</dbReference>
<name>A0AAV6J0R0_9ERIC</name>
<feature type="chain" id="PRO_5043809284" evidence="1">
    <location>
        <begin position="27"/>
        <end position="73"/>
    </location>
</feature>
<reference evidence="2" key="1">
    <citation type="submission" date="2020-08" db="EMBL/GenBank/DDBJ databases">
        <title>Plant Genome Project.</title>
        <authorList>
            <person name="Zhang R.-G."/>
        </authorList>
    </citation>
    <scope>NUCLEOTIDE SEQUENCE</scope>
    <source>
        <strain evidence="2">WSP0</strain>
        <tissue evidence="2">Leaf</tissue>
    </source>
</reference>
<evidence type="ECO:0000313" key="3">
    <source>
        <dbReference type="Proteomes" id="UP000823749"/>
    </source>
</evidence>
<gene>
    <name evidence="2" type="ORF">RHGRI_027060</name>
</gene>
<keyword evidence="1" id="KW-0732">Signal</keyword>
<organism evidence="2 3">
    <name type="scientific">Rhododendron griersonianum</name>
    <dbReference type="NCBI Taxonomy" id="479676"/>
    <lineage>
        <taxon>Eukaryota</taxon>
        <taxon>Viridiplantae</taxon>
        <taxon>Streptophyta</taxon>
        <taxon>Embryophyta</taxon>
        <taxon>Tracheophyta</taxon>
        <taxon>Spermatophyta</taxon>
        <taxon>Magnoliopsida</taxon>
        <taxon>eudicotyledons</taxon>
        <taxon>Gunneridae</taxon>
        <taxon>Pentapetalae</taxon>
        <taxon>asterids</taxon>
        <taxon>Ericales</taxon>
        <taxon>Ericaceae</taxon>
        <taxon>Ericoideae</taxon>
        <taxon>Rhodoreae</taxon>
        <taxon>Rhododendron</taxon>
    </lineage>
</organism>
<evidence type="ECO:0000313" key="2">
    <source>
        <dbReference type="EMBL" id="KAG5532635.1"/>
    </source>
</evidence>
<dbReference type="Proteomes" id="UP000823749">
    <property type="component" value="Chromosome 9"/>
</dbReference>
<sequence>MEKALLKMAYLVILVVSMFGVAGAYAARSLELEPPAIADCTTDAQCRTPLHPSFKCVKGKCICPKGTICLDQP</sequence>
<accession>A0AAV6J0R0</accession>
<comment type="caution">
    <text evidence="2">The sequence shown here is derived from an EMBL/GenBank/DDBJ whole genome shotgun (WGS) entry which is preliminary data.</text>
</comment>
<dbReference type="AlphaFoldDB" id="A0AAV6J0R0"/>
<protein>
    <submittedName>
        <fullName evidence="2">Uncharacterized protein</fullName>
    </submittedName>
</protein>